<keyword evidence="7" id="KW-1185">Reference proteome</keyword>
<dbReference type="InterPro" id="IPR013766">
    <property type="entry name" value="Thioredoxin_domain"/>
</dbReference>
<evidence type="ECO:0000256" key="1">
    <source>
        <dbReference type="ARBA" id="ARBA00004196"/>
    </source>
</evidence>
<dbReference type="Proteomes" id="UP000636110">
    <property type="component" value="Unassembled WGS sequence"/>
</dbReference>
<organism evidence="6 7">
    <name type="scientific">Pedobacter gandavensis</name>
    <dbReference type="NCBI Taxonomy" id="2679963"/>
    <lineage>
        <taxon>Bacteria</taxon>
        <taxon>Pseudomonadati</taxon>
        <taxon>Bacteroidota</taxon>
        <taxon>Sphingobacteriia</taxon>
        <taxon>Sphingobacteriales</taxon>
        <taxon>Sphingobacteriaceae</taxon>
        <taxon>Pedobacter</taxon>
    </lineage>
</organism>
<feature type="domain" description="Thioredoxin" evidence="5">
    <location>
        <begin position="106"/>
        <end position="245"/>
    </location>
</feature>
<evidence type="ECO:0000256" key="3">
    <source>
        <dbReference type="ARBA" id="ARBA00023157"/>
    </source>
</evidence>
<sequence>MPKKTEIVFLDTLLKKYHLTGNDIDKEYHDSIVPIYNTRKFTPEQIHKSLTSWIEGHLNSPLNTFLLKESLLKYISDEEALRLYNLIPDSLKANSYGKELKSIIALYVGKTAPDFSQLDTAGAEISLSQFRGKYVLIDFWASWCGPCRKENPNLVDAIKKNSHKNLEVISVSLDDKREPWIAAIKKDGLGSWKHISDLKGWKNQIAKRYKVRSIPCNFLIDPDGKIIAKNLRGETFPTELSKLIH</sequence>
<comment type="subcellular location">
    <subcellularLocation>
        <location evidence="1">Cell envelope</location>
    </subcellularLocation>
</comment>
<dbReference type="PANTHER" id="PTHR42852">
    <property type="entry name" value="THIOL:DISULFIDE INTERCHANGE PROTEIN DSBE"/>
    <property type="match status" value="1"/>
</dbReference>
<dbReference type="EMBL" id="WNXC01000001">
    <property type="protein sequence ID" value="MBB2148303.1"/>
    <property type="molecule type" value="Genomic_DNA"/>
</dbReference>
<dbReference type="Gene3D" id="3.40.30.10">
    <property type="entry name" value="Glutaredoxin"/>
    <property type="match status" value="1"/>
</dbReference>
<dbReference type="PANTHER" id="PTHR42852:SF6">
    <property type="entry name" value="THIOL:DISULFIDE INTERCHANGE PROTEIN DSBE"/>
    <property type="match status" value="1"/>
</dbReference>
<keyword evidence="4" id="KW-0676">Redox-active center</keyword>
<name>A0ABR6EV27_9SPHI</name>
<comment type="caution">
    <text evidence="6">The sequence shown here is derived from an EMBL/GenBank/DDBJ whole genome shotgun (WGS) entry which is preliminary data.</text>
</comment>
<dbReference type="PROSITE" id="PS51352">
    <property type="entry name" value="THIOREDOXIN_2"/>
    <property type="match status" value="1"/>
</dbReference>
<evidence type="ECO:0000259" key="5">
    <source>
        <dbReference type="PROSITE" id="PS51352"/>
    </source>
</evidence>
<dbReference type="SUPFAM" id="SSF52833">
    <property type="entry name" value="Thioredoxin-like"/>
    <property type="match status" value="1"/>
</dbReference>
<dbReference type="InterPro" id="IPR036249">
    <property type="entry name" value="Thioredoxin-like_sf"/>
</dbReference>
<keyword evidence="3" id="KW-1015">Disulfide bond</keyword>
<evidence type="ECO:0000256" key="2">
    <source>
        <dbReference type="ARBA" id="ARBA00022748"/>
    </source>
</evidence>
<accession>A0ABR6EV27</accession>
<reference evidence="6 7" key="1">
    <citation type="submission" date="2019-11" db="EMBL/GenBank/DDBJ databases">
        <title>Description of Pedobacter sp. LMG 31462T.</title>
        <authorList>
            <person name="Carlier A."/>
            <person name="Qi S."/>
            <person name="Vandamme P."/>
        </authorList>
    </citation>
    <scope>NUCLEOTIDE SEQUENCE [LARGE SCALE GENOMIC DNA]</scope>
    <source>
        <strain evidence="6 7">LMG 31462</strain>
    </source>
</reference>
<protein>
    <submittedName>
        <fullName evidence="6">Redoxin domain-containing protein</fullName>
    </submittedName>
</protein>
<evidence type="ECO:0000256" key="4">
    <source>
        <dbReference type="ARBA" id="ARBA00023284"/>
    </source>
</evidence>
<dbReference type="Pfam" id="PF00578">
    <property type="entry name" value="AhpC-TSA"/>
    <property type="match status" value="1"/>
</dbReference>
<gene>
    <name evidence="6" type="ORF">GM920_05210</name>
</gene>
<dbReference type="CDD" id="cd02966">
    <property type="entry name" value="TlpA_like_family"/>
    <property type="match status" value="1"/>
</dbReference>
<evidence type="ECO:0000313" key="7">
    <source>
        <dbReference type="Proteomes" id="UP000636110"/>
    </source>
</evidence>
<evidence type="ECO:0000313" key="6">
    <source>
        <dbReference type="EMBL" id="MBB2148303.1"/>
    </source>
</evidence>
<dbReference type="InterPro" id="IPR050553">
    <property type="entry name" value="Thioredoxin_ResA/DsbE_sf"/>
</dbReference>
<dbReference type="InterPro" id="IPR000866">
    <property type="entry name" value="AhpC/TSA"/>
</dbReference>
<proteinExistence type="predicted"/>
<keyword evidence="2" id="KW-0201">Cytochrome c-type biogenesis</keyword>
<dbReference type="InterPro" id="IPR017937">
    <property type="entry name" value="Thioredoxin_CS"/>
</dbReference>
<dbReference type="PROSITE" id="PS00194">
    <property type="entry name" value="THIOREDOXIN_1"/>
    <property type="match status" value="1"/>
</dbReference>